<dbReference type="RefSeq" id="WP_066464405.1">
    <property type="nucleotide sequence ID" value="NZ_MATO01000034.1"/>
</dbReference>
<dbReference type="Gene3D" id="3.20.20.190">
    <property type="entry name" value="Phosphatidylinositol (PI) phosphodiesterase"/>
    <property type="match status" value="1"/>
</dbReference>
<organism evidence="2 3">
    <name type="scientific">Caryophanon latum</name>
    <dbReference type="NCBI Taxonomy" id="33977"/>
    <lineage>
        <taxon>Bacteria</taxon>
        <taxon>Bacillati</taxon>
        <taxon>Bacillota</taxon>
        <taxon>Bacilli</taxon>
        <taxon>Bacillales</taxon>
        <taxon>Caryophanaceae</taxon>
        <taxon>Caryophanon</taxon>
    </lineage>
</organism>
<evidence type="ECO:0000259" key="1">
    <source>
        <dbReference type="PROSITE" id="PS51704"/>
    </source>
</evidence>
<dbReference type="AlphaFoldDB" id="A0A1C0YUQ3"/>
<dbReference type="InterPro" id="IPR017946">
    <property type="entry name" value="PLC-like_Pdiesterase_TIM-brl"/>
</dbReference>
<dbReference type="PANTHER" id="PTHR46211">
    <property type="entry name" value="GLYCEROPHOSPHORYL DIESTER PHOSPHODIESTERASE"/>
    <property type="match status" value="1"/>
</dbReference>
<dbReference type="PROSITE" id="PS51704">
    <property type="entry name" value="GP_PDE"/>
    <property type="match status" value="1"/>
</dbReference>
<accession>A0A1C0YUQ3</accession>
<dbReference type="Pfam" id="PF03009">
    <property type="entry name" value="GDPD"/>
    <property type="match status" value="1"/>
</dbReference>
<proteinExistence type="predicted"/>
<dbReference type="GO" id="GO:0006629">
    <property type="term" value="P:lipid metabolic process"/>
    <property type="evidence" value="ECO:0007669"/>
    <property type="project" value="InterPro"/>
</dbReference>
<comment type="caution">
    <text evidence="2">The sequence shown here is derived from an EMBL/GenBank/DDBJ whole genome shotgun (WGS) entry which is preliminary data.</text>
</comment>
<dbReference type="Proteomes" id="UP000093482">
    <property type="component" value="Unassembled WGS sequence"/>
</dbReference>
<evidence type="ECO:0000313" key="3">
    <source>
        <dbReference type="Proteomes" id="UP000093482"/>
    </source>
</evidence>
<dbReference type="EMBL" id="MATO01000034">
    <property type="protein sequence ID" value="OCS90895.1"/>
    <property type="molecule type" value="Genomic_DNA"/>
</dbReference>
<evidence type="ECO:0000313" key="2">
    <source>
        <dbReference type="EMBL" id="OCS90895.1"/>
    </source>
</evidence>
<sequence>MTLPIFAHRGASLQTFENTEKAFYAAYEAQAGGIELDVQLTKDGVAVIFHDVDLLRLTGKKGRITDVTYAALRQLKVGKRFRKWCGHRILMFDEVVRWANAHDMPLNVELKETFSGQPVAIAKLLQHVTLPAGSHVSSFHVDVLAYVKHVRPDLQTAYIVTKKFDWSHMMYYPFVDVIHAHKRLYKKANLQACLAANRTCRFYGIDGTEAFLKEPHEAVIGWIADDVTAVKRAQ</sequence>
<feature type="domain" description="GP-PDE" evidence="1">
    <location>
        <begin position="3"/>
        <end position="234"/>
    </location>
</feature>
<dbReference type="InterPro" id="IPR030395">
    <property type="entry name" value="GP_PDE_dom"/>
</dbReference>
<name>A0A1C0YUQ3_9BACL</name>
<gene>
    <name evidence="2" type="ORF">A6K76_02250</name>
</gene>
<dbReference type="OrthoDB" id="384721at2"/>
<dbReference type="GO" id="GO:0008081">
    <property type="term" value="F:phosphoric diester hydrolase activity"/>
    <property type="evidence" value="ECO:0007669"/>
    <property type="project" value="InterPro"/>
</dbReference>
<dbReference type="SUPFAM" id="SSF51695">
    <property type="entry name" value="PLC-like phosphodiesterases"/>
    <property type="match status" value="1"/>
</dbReference>
<keyword evidence="3" id="KW-1185">Reference proteome</keyword>
<reference evidence="2 3" key="1">
    <citation type="submission" date="2016-07" db="EMBL/GenBank/DDBJ databases">
        <title>Caryophanon latum genome sequencing.</title>
        <authorList>
            <person name="Verma A."/>
            <person name="Pal Y."/>
            <person name="Krishnamurthi S."/>
        </authorList>
    </citation>
    <scope>NUCLEOTIDE SEQUENCE [LARGE SCALE GENOMIC DNA]</scope>
    <source>
        <strain evidence="2 3">DSM 14151</strain>
    </source>
</reference>
<dbReference type="PANTHER" id="PTHR46211:SF1">
    <property type="entry name" value="GLYCEROPHOSPHODIESTER PHOSPHODIESTERASE, CYTOPLASMIC"/>
    <property type="match status" value="1"/>
</dbReference>
<protein>
    <recommendedName>
        <fullName evidence="1">GP-PDE domain-containing protein</fullName>
    </recommendedName>
</protein>